<evidence type="ECO:0000313" key="4">
    <source>
        <dbReference type="Proteomes" id="UP001209107"/>
    </source>
</evidence>
<organism evidence="3 4">
    <name type="scientific">Kaistella yananensis</name>
    <dbReference type="NCBI Taxonomy" id="2989820"/>
    <lineage>
        <taxon>Bacteria</taxon>
        <taxon>Pseudomonadati</taxon>
        <taxon>Bacteroidota</taxon>
        <taxon>Flavobacteriia</taxon>
        <taxon>Flavobacteriales</taxon>
        <taxon>Weeksellaceae</taxon>
        <taxon>Chryseobacterium group</taxon>
        <taxon>Kaistella</taxon>
    </lineage>
</organism>
<dbReference type="RefSeq" id="WP_265143056.1">
    <property type="nucleotide sequence ID" value="NZ_JAPCHZ010000001.1"/>
</dbReference>
<evidence type="ECO:0000313" key="3">
    <source>
        <dbReference type="EMBL" id="MCW4450807.1"/>
    </source>
</evidence>
<keyword evidence="4" id="KW-1185">Reference proteome</keyword>
<evidence type="ECO:0000256" key="1">
    <source>
        <dbReference type="SAM" id="MobiDB-lite"/>
    </source>
</evidence>
<evidence type="ECO:0000256" key="2">
    <source>
        <dbReference type="SAM" id="Phobius"/>
    </source>
</evidence>
<accession>A0ABT3JJ50</accession>
<feature type="region of interest" description="Disordered" evidence="1">
    <location>
        <begin position="1"/>
        <end position="36"/>
    </location>
</feature>
<comment type="caution">
    <text evidence="3">The sequence shown here is derived from an EMBL/GenBank/DDBJ whole genome shotgun (WGS) entry which is preliminary data.</text>
</comment>
<keyword evidence="2" id="KW-0812">Transmembrane</keyword>
<sequence length="94" mass="10031">MEQGSPSSSAPEPRQEQYIETEAAPAGIPCSGQSTTTAEDCDCDGILDIVDDDMDCAPPNPSDPIPIDDYILLLLIIAVGLIAYKTYGRKSLSR</sequence>
<feature type="transmembrane region" description="Helical" evidence="2">
    <location>
        <begin position="70"/>
        <end position="87"/>
    </location>
</feature>
<keyword evidence="2" id="KW-0472">Membrane</keyword>
<name>A0ABT3JJ50_9FLAO</name>
<keyword evidence="2" id="KW-1133">Transmembrane helix</keyword>
<dbReference type="Proteomes" id="UP001209107">
    <property type="component" value="Unassembled WGS sequence"/>
</dbReference>
<feature type="compositionally biased region" description="Polar residues" evidence="1">
    <location>
        <begin position="1"/>
        <end position="10"/>
    </location>
</feature>
<reference evidence="3 4" key="1">
    <citation type="submission" date="2022-10" db="EMBL/GenBank/DDBJ databases">
        <title>Kaistella sp. BT-6-1-3.</title>
        <authorList>
            <person name="Ai J."/>
            <person name="Deng Z."/>
        </authorList>
    </citation>
    <scope>NUCLEOTIDE SEQUENCE [LARGE SCALE GENOMIC DNA]</scope>
    <source>
        <strain evidence="3 4">BT6-1-3</strain>
    </source>
</reference>
<dbReference type="EMBL" id="JAPCHZ010000001">
    <property type="protein sequence ID" value="MCW4450807.1"/>
    <property type="molecule type" value="Genomic_DNA"/>
</dbReference>
<gene>
    <name evidence="3" type="ORF">OK344_01125</name>
</gene>
<evidence type="ECO:0008006" key="5">
    <source>
        <dbReference type="Google" id="ProtNLM"/>
    </source>
</evidence>
<protein>
    <recommendedName>
        <fullName evidence="5">Thrombospondin</fullName>
    </recommendedName>
</protein>
<proteinExistence type="predicted"/>